<feature type="compositionally biased region" description="Polar residues" evidence="1">
    <location>
        <begin position="860"/>
        <end position="872"/>
    </location>
</feature>
<dbReference type="EMBL" id="LVWE01000009">
    <property type="protein sequence ID" value="OAD45969.1"/>
    <property type="molecule type" value="Genomic_DNA"/>
</dbReference>
<dbReference type="PANTHER" id="PTHR47197:SF3">
    <property type="entry name" value="DIHYDRO-HEME D1 DEHYDROGENASE"/>
    <property type="match status" value="1"/>
</dbReference>
<keyword evidence="3" id="KW-1185">Reference proteome</keyword>
<accession>A0A176TDY0</accession>
<comment type="caution">
    <text evidence="2">The sequence shown here is derived from an EMBL/GenBank/DDBJ whole genome shotgun (WGS) entry which is preliminary data.</text>
</comment>
<name>A0A176TDY0_9FLAO</name>
<feature type="region of interest" description="Disordered" evidence="1">
    <location>
        <begin position="852"/>
        <end position="876"/>
    </location>
</feature>
<dbReference type="Proteomes" id="UP000076923">
    <property type="component" value="Unassembled WGS sequence"/>
</dbReference>
<proteinExistence type="predicted"/>
<dbReference type="Pfam" id="PF10282">
    <property type="entry name" value="Lactonase"/>
    <property type="match status" value="1"/>
</dbReference>
<dbReference type="STRING" id="1333662.LPB303_04705"/>
<reference evidence="2 3" key="1">
    <citation type="submission" date="2016-02" db="EMBL/GenBank/DDBJ databases">
        <title>Draft genome sequence of Polaribacter atrinae KACC17473.</title>
        <authorList>
            <person name="Shin S.-K."/>
            <person name="Yi H."/>
        </authorList>
    </citation>
    <scope>NUCLEOTIDE SEQUENCE [LARGE SCALE GENOMIC DNA]</scope>
    <source>
        <strain evidence="2 3">KACC 17473</strain>
    </source>
</reference>
<dbReference type="Gene3D" id="2.130.10.10">
    <property type="entry name" value="YVTN repeat-like/Quinoprotein amine dehydrogenase"/>
    <property type="match status" value="2"/>
</dbReference>
<dbReference type="SUPFAM" id="SSF75011">
    <property type="entry name" value="3-carboxy-cis,cis-mucoante lactonizing enzyme"/>
    <property type="match status" value="2"/>
</dbReference>
<dbReference type="InterPro" id="IPR051200">
    <property type="entry name" value="Host-pathogen_enzymatic-act"/>
</dbReference>
<dbReference type="AlphaFoldDB" id="A0A176TDY0"/>
<evidence type="ECO:0000313" key="2">
    <source>
        <dbReference type="EMBL" id="OAD45969.1"/>
    </source>
</evidence>
<protein>
    <submittedName>
        <fullName evidence="2">Uncharacterized protein</fullName>
    </submittedName>
</protein>
<dbReference type="InterPro" id="IPR015943">
    <property type="entry name" value="WD40/YVTN_repeat-like_dom_sf"/>
</dbReference>
<evidence type="ECO:0000313" key="3">
    <source>
        <dbReference type="Proteomes" id="UP000076923"/>
    </source>
</evidence>
<gene>
    <name evidence="2" type="ORF">LPB303_04705</name>
</gene>
<dbReference type="PANTHER" id="PTHR47197">
    <property type="entry name" value="PROTEIN NIRF"/>
    <property type="match status" value="1"/>
</dbReference>
<dbReference type="InterPro" id="IPR019405">
    <property type="entry name" value="Lactonase_7-beta_prop"/>
</dbReference>
<evidence type="ECO:0000256" key="1">
    <source>
        <dbReference type="SAM" id="MobiDB-lite"/>
    </source>
</evidence>
<sequence length="1156" mass="125752">MAQSLKYSGPNYFDITEVDFVGATNGIISYETTPNGMAFGDGGTKFYVVGSSANFISQFNLTTPYDLSTMSHLDKNYFIESSVDNNPEDVTFNTSGSKMYITGESNINITEFDLPINWDVSSAIINDTFDISAAIFSYDGSSATRPHGITFNNDGSKLYVLERDTDKVYAFNLTTVYDVSTASSTGVVDLDVSSQEGNPRGLAFNNDGSELYVIGTTGDDINTYTFPSGSEFNLSLASYSSNFSIQTHEKEPQEVIFNDIGSKFYVLGTDGIDVDEYTLSTNFDFTSTVTYLDSYKIETIEKTTHDVLFNADGTKMYVAGDILNSVSQFSLSTPYDISTITFEDALSISSRETFIRGIQFNNIGDRFYITGSQSDDIEEYSVSTPFDLSSSVNHLGSYNINSEDSNPSSFTFNNDGSLLFLLGNNTDRIIVYSLSTNFDLSGIASGSIGSFSVNTDDDSPTGLAFNNDGTKFFITGNEFTKVLEYTLITPFDLISRTPILTNEYSVNDTEVRPTGITFNNSGSKMYVVGFRNDNVNEYNLKKGFLPEVAATNTGTISTSNPLVVTISGDTFADIDGDDLLDENTEFTITNLPEGLTPVFTLSDADTVATLSFTGVAKSHLDTDDVADLVFNFTDAAFTSSTAIMVTNAVAFSDFVGINFINCYDDIIYNGSWSGGSGVSGQPTVADVTKGIRIQSDVTLNEDVDCFCLNVESGNTLSVTTGLELNVSNSLELIGDIRLLGTSQLKQTHTGVKNASGSGNLYKDVKGNLSNVYQTSYWSSPVTTNGETYNIKGVLKDGTIPLAATGTPLDISFTDNYNGDNSTSPIRLSRRWLAKLVNSNDWTRQINESTTLLNPSEGFTKKSTGNTTGQNYTFVGRPNDGDYTSEIAAYGSGTWSVLGNPYASPINADTFIADNAGVIVGSLYFYDSGDDTSHVRGEYLGGYATRTSGIGTPESGIGGTGTKTPSQNIDIGQGFFVEASASGGSVNFNNAQRVFDVSGAATEVFHKSSLITKKSAFPILRIGYEFLLTDQTYHRQVSVGFRGLTNEYEDGYEAEMWDYKSTDLSLKIEEKDFPYAITGIEDFNKSLVIPLKVQTDLNRDVTFKIDDMTDIDSEVYLYDSVTENYVDITVTNATVNLDSGVYDDRFFITFNQTVLGL</sequence>
<organism evidence="2 3">
    <name type="scientific">Polaribacter atrinae</name>
    <dbReference type="NCBI Taxonomy" id="1333662"/>
    <lineage>
        <taxon>Bacteria</taxon>
        <taxon>Pseudomonadati</taxon>
        <taxon>Bacteroidota</taxon>
        <taxon>Flavobacteriia</taxon>
        <taxon>Flavobacteriales</taxon>
        <taxon>Flavobacteriaceae</taxon>
    </lineage>
</organism>